<feature type="compositionally biased region" description="Low complexity" evidence="1">
    <location>
        <begin position="412"/>
        <end position="429"/>
    </location>
</feature>
<feature type="compositionally biased region" description="Polar residues" evidence="1">
    <location>
        <begin position="463"/>
        <end position="472"/>
    </location>
</feature>
<keyword evidence="7" id="KW-1185">Reference proteome</keyword>
<dbReference type="Proteomes" id="UP001231587">
    <property type="component" value="Unassembled WGS sequence"/>
</dbReference>
<dbReference type="Proteomes" id="UP001138672">
    <property type="component" value="Unassembled WGS sequence"/>
</dbReference>
<evidence type="ECO:0000313" key="4">
    <source>
        <dbReference type="EMBL" id="MBP1838139.1"/>
    </source>
</evidence>
<evidence type="ECO:0000313" key="7">
    <source>
        <dbReference type="Proteomes" id="UP001231587"/>
    </source>
</evidence>
<dbReference type="SUPFAM" id="SSF56935">
    <property type="entry name" value="Porins"/>
    <property type="match status" value="1"/>
</dbReference>
<gene>
    <name evidence="4" type="ORF">J2Z56_000035</name>
    <name evidence="5" type="ORF">J2Z57_000701</name>
</gene>
<feature type="region of interest" description="Disordered" evidence="1">
    <location>
        <begin position="455"/>
        <end position="477"/>
    </location>
</feature>
<protein>
    <recommendedName>
        <fullName evidence="3">Outer membrane protein beta-barrel domain-containing protein</fullName>
    </recommendedName>
</protein>
<evidence type="ECO:0000313" key="5">
    <source>
        <dbReference type="EMBL" id="MDQ0334274.1"/>
    </source>
</evidence>
<keyword evidence="2" id="KW-0732">Signal</keyword>
<sequence length="901" mass="102291">MKYICIIFLCLFTIITHAQSEKFEISGTLIAADINEPLEAATVYLQRIQDSSLVAYGITNQKGEFQIEGKTPDQQLNIFMSYLGYKTYAKVIDMSSDEIQLPALLLEAEDNTLDEILIKSAAPITFKTDTLEYNVKSFKTKKDANVEDVLKILPGVEIDEDGVITVNGVVVDNILVNGNSFFGDDPTIATRNLTKDIIKKIQIVDTKTKDQAFAGEAGDQENKTINLTIEEDKNRGQFGRLSAAGGTDDRYEMSGIYNRFNDTRRFSVLAGGNNINAPGFSNSELNDTFGRGGSRAFGSSGDGIITSKNIGANYTDAPSKSKEFSTDYFYARSDSDENQKVNKEIFLPDSKYYTAEESSNFQTNQSHKANLSFETELDSTLMISLRPKFTTNTSNSEYYSEEQSFNEERTLTNQSTSQISNSSESQEFSADLRATKRIGKKGSFLRLSMGGEINHNDSDKYSASETNYFGDSSSDEIRNQYEDGKQHETQTNSSVRFRLPIIEKKLTLDLNYDYRSVISKSKLFTYDFNEDQDDFTDFNLDQSTDFKNDNITSSPEIGLRYNDDKWYFRTEAGYDIITLSSEDALRTELNFDQDFTKLKLSTTFGYRIKSKLSTRFQYRLRNEAPSISQLQPYIDISNPLHIVKGNPTLEMTQNHRMQLRFNTNNYNKQFGFFGYANLSILDNDVVSQSVIDDNLIKTTTYVNVNGSYTLNVRLNMSKKVKLDSISSLKFIVGLGPDLNRSVNFNNDVQYTSTVQALSPSLSLLYEIPDVFEVETRYSSKFSKGTYSIDSFDDNAFTIHNLRLNTATYFPKNFEWRNNINFNYNSNISDGFQKSSWFWNSTVSYAILNDNAYITLKAYDILNQNTNARRVVSQDYIQDSESNVLQQYFLLGFSWKFNSLGT</sequence>
<dbReference type="AlphaFoldDB" id="A0A9X0YJB9"/>
<evidence type="ECO:0000256" key="1">
    <source>
        <dbReference type="SAM" id="MobiDB-lite"/>
    </source>
</evidence>
<evidence type="ECO:0000256" key="2">
    <source>
        <dbReference type="SAM" id="SignalP"/>
    </source>
</evidence>
<comment type="caution">
    <text evidence="4">The sequence shown here is derived from an EMBL/GenBank/DDBJ whole genome shotgun (WGS) entry which is preliminary data.</text>
</comment>
<feature type="chain" id="PRO_5040847981" description="Outer membrane protein beta-barrel domain-containing protein" evidence="2">
    <location>
        <begin position="19"/>
        <end position="901"/>
    </location>
</feature>
<accession>A0A9X0YJB9</accession>
<dbReference type="InterPro" id="IPR041700">
    <property type="entry name" value="OMP_b-brl_3"/>
</dbReference>
<dbReference type="EMBL" id="JAUSUU010000002">
    <property type="protein sequence ID" value="MDQ0334274.1"/>
    <property type="molecule type" value="Genomic_DNA"/>
</dbReference>
<dbReference type="RefSeq" id="WP_057781889.1">
    <property type="nucleotide sequence ID" value="NZ_JAGGJQ010000001.1"/>
</dbReference>
<dbReference type="Pfam" id="PF13715">
    <property type="entry name" value="CarbopepD_reg_2"/>
    <property type="match status" value="1"/>
</dbReference>
<reference evidence="4" key="1">
    <citation type="submission" date="2021-03" db="EMBL/GenBank/DDBJ databases">
        <title>Genomic Encyclopedia of Type Strains, Phase IV (KMG-IV): sequencing the most valuable type-strain genomes for metagenomic binning, comparative biology and taxonomic classification.</title>
        <authorList>
            <person name="Goeker M."/>
        </authorList>
    </citation>
    <scope>NUCLEOTIDE SEQUENCE</scope>
    <source>
        <strain evidence="4">DSM 15523</strain>
        <strain evidence="5 7">DSM 16476</strain>
    </source>
</reference>
<dbReference type="Pfam" id="PF14905">
    <property type="entry name" value="OMP_b-brl_3"/>
    <property type="match status" value="1"/>
</dbReference>
<dbReference type="OrthoDB" id="1682379at2"/>
<feature type="signal peptide" evidence="2">
    <location>
        <begin position="1"/>
        <end position="18"/>
    </location>
</feature>
<evidence type="ECO:0000259" key="3">
    <source>
        <dbReference type="Pfam" id="PF14905"/>
    </source>
</evidence>
<name>A0A9X0YJB9_9FLAO</name>
<evidence type="ECO:0000313" key="6">
    <source>
        <dbReference type="Proteomes" id="UP001138672"/>
    </source>
</evidence>
<proteinExistence type="predicted"/>
<feature type="domain" description="Outer membrane protein beta-barrel" evidence="3">
    <location>
        <begin position="440"/>
        <end position="894"/>
    </location>
</feature>
<dbReference type="EMBL" id="JAGGJQ010000001">
    <property type="protein sequence ID" value="MBP1838139.1"/>
    <property type="molecule type" value="Genomic_DNA"/>
</dbReference>
<dbReference type="SUPFAM" id="SSF49464">
    <property type="entry name" value="Carboxypeptidase regulatory domain-like"/>
    <property type="match status" value="1"/>
</dbReference>
<organism evidence="4 6">
    <name type="scientific">Formosa algae</name>
    <dbReference type="NCBI Taxonomy" id="225843"/>
    <lineage>
        <taxon>Bacteria</taxon>
        <taxon>Pseudomonadati</taxon>
        <taxon>Bacteroidota</taxon>
        <taxon>Flavobacteriia</taxon>
        <taxon>Flavobacteriales</taxon>
        <taxon>Flavobacteriaceae</taxon>
        <taxon>Formosa</taxon>
    </lineage>
</organism>
<dbReference type="InterPro" id="IPR008969">
    <property type="entry name" value="CarboxyPept-like_regulatory"/>
</dbReference>
<feature type="compositionally biased region" description="Polar residues" evidence="1">
    <location>
        <begin position="392"/>
        <end position="403"/>
    </location>
</feature>
<feature type="region of interest" description="Disordered" evidence="1">
    <location>
        <begin position="392"/>
        <end position="431"/>
    </location>
</feature>